<protein>
    <recommendedName>
        <fullName evidence="2">Insertion element IS150 protein InsJ-like helix-turn-helix domain-containing protein</fullName>
    </recommendedName>
</protein>
<organism evidence="3 4">
    <name type="scientific">Scylla paramamosain</name>
    <name type="common">Mud crab</name>
    <dbReference type="NCBI Taxonomy" id="85552"/>
    <lineage>
        <taxon>Eukaryota</taxon>
        <taxon>Metazoa</taxon>
        <taxon>Ecdysozoa</taxon>
        <taxon>Arthropoda</taxon>
        <taxon>Crustacea</taxon>
        <taxon>Multicrustacea</taxon>
        <taxon>Malacostraca</taxon>
        <taxon>Eumalacostraca</taxon>
        <taxon>Eucarida</taxon>
        <taxon>Decapoda</taxon>
        <taxon>Pleocyemata</taxon>
        <taxon>Brachyura</taxon>
        <taxon>Eubrachyura</taxon>
        <taxon>Portunoidea</taxon>
        <taxon>Portunidae</taxon>
        <taxon>Portuninae</taxon>
        <taxon>Scylla</taxon>
    </lineage>
</organism>
<dbReference type="GO" id="GO:0005634">
    <property type="term" value="C:nucleus"/>
    <property type="evidence" value="ECO:0007669"/>
    <property type="project" value="UniProtKB-SubCell"/>
</dbReference>
<proteinExistence type="predicted"/>
<evidence type="ECO:0000256" key="1">
    <source>
        <dbReference type="ARBA" id="ARBA00004123"/>
    </source>
</evidence>
<evidence type="ECO:0000313" key="3">
    <source>
        <dbReference type="EMBL" id="KAK8384715.1"/>
    </source>
</evidence>
<comment type="caution">
    <text evidence="3">The sequence shown here is derived from an EMBL/GenBank/DDBJ whole genome shotgun (WGS) entry which is preliminary data.</text>
</comment>
<feature type="domain" description="Insertion element IS150 protein InsJ-like helix-turn-helix" evidence="2">
    <location>
        <begin position="3"/>
        <end position="41"/>
    </location>
</feature>
<comment type="subcellular location">
    <subcellularLocation>
        <location evidence="1">Nucleus</location>
    </subcellularLocation>
</comment>
<gene>
    <name evidence="3" type="ORF">O3P69_014351</name>
</gene>
<dbReference type="Gene3D" id="1.10.10.10">
    <property type="entry name" value="Winged helix-like DNA-binding domain superfamily/Winged helix DNA-binding domain"/>
    <property type="match status" value="1"/>
</dbReference>
<evidence type="ECO:0000259" key="2">
    <source>
        <dbReference type="Pfam" id="PF13518"/>
    </source>
</evidence>
<dbReference type="InterPro" id="IPR009057">
    <property type="entry name" value="Homeodomain-like_sf"/>
</dbReference>
<accession>A0AAW0TAQ0</accession>
<dbReference type="InterPro" id="IPR036388">
    <property type="entry name" value="WH-like_DNA-bd_sf"/>
</dbReference>
<dbReference type="AlphaFoldDB" id="A0AAW0TAQ0"/>
<dbReference type="Proteomes" id="UP001487740">
    <property type="component" value="Unassembled WGS sequence"/>
</dbReference>
<sequence length="133" mass="16003">MWLGGKSARTISSETGTSICTVYRWIRRWREEGNVDSRPYRGKRRCYKVTSLPSGSEPSLTISRHLDLHYSFVPVYHFLKNPTWFKFSRQYRSSVVFAPGRERQCVFRYTEPLLKWHQHSGTNKNKWRKLWSW</sequence>
<dbReference type="Pfam" id="PF13518">
    <property type="entry name" value="HTH_28"/>
    <property type="match status" value="1"/>
</dbReference>
<name>A0AAW0TAQ0_SCYPA</name>
<keyword evidence="4" id="KW-1185">Reference proteome</keyword>
<dbReference type="EMBL" id="JARAKH010000034">
    <property type="protein sequence ID" value="KAK8384715.1"/>
    <property type="molecule type" value="Genomic_DNA"/>
</dbReference>
<dbReference type="InterPro" id="IPR055247">
    <property type="entry name" value="InsJ-like_HTH"/>
</dbReference>
<evidence type="ECO:0000313" key="4">
    <source>
        <dbReference type="Proteomes" id="UP001487740"/>
    </source>
</evidence>
<dbReference type="SUPFAM" id="SSF46689">
    <property type="entry name" value="Homeodomain-like"/>
    <property type="match status" value="1"/>
</dbReference>
<reference evidence="3 4" key="1">
    <citation type="submission" date="2023-03" db="EMBL/GenBank/DDBJ databases">
        <title>High-quality genome of Scylla paramamosain provides insights in environmental adaptation.</title>
        <authorList>
            <person name="Zhang L."/>
        </authorList>
    </citation>
    <scope>NUCLEOTIDE SEQUENCE [LARGE SCALE GENOMIC DNA]</scope>
    <source>
        <strain evidence="3">LZ_2023a</strain>
        <tissue evidence="3">Muscle</tissue>
    </source>
</reference>